<feature type="region of interest" description="Disordered" evidence="2">
    <location>
        <begin position="387"/>
        <end position="407"/>
    </location>
</feature>
<evidence type="ECO:0000256" key="1">
    <source>
        <dbReference type="SAM" id="Coils"/>
    </source>
</evidence>
<dbReference type="Proteomes" id="UP000076848">
    <property type="component" value="Unassembled WGS sequence"/>
</dbReference>
<feature type="coiled-coil region" evidence="1">
    <location>
        <begin position="276"/>
        <end position="303"/>
    </location>
</feature>
<evidence type="ECO:0000313" key="3">
    <source>
        <dbReference type="EMBL" id="SAI67506.1"/>
    </source>
</evidence>
<dbReference type="STRING" id="288768.SAMEA3906486_01554"/>
<organism evidence="3 4">
    <name type="scientific">Bordetella ansorpii</name>
    <dbReference type="NCBI Taxonomy" id="288768"/>
    <lineage>
        <taxon>Bacteria</taxon>
        <taxon>Pseudomonadati</taxon>
        <taxon>Pseudomonadota</taxon>
        <taxon>Betaproteobacteria</taxon>
        <taxon>Burkholderiales</taxon>
        <taxon>Alcaligenaceae</taxon>
        <taxon>Bordetella</taxon>
    </lineage>
</organism>
<protein>
    <submittedName>
        <fullName evidence="3">Uncharacterized protein</fullName>
    </submittedName>
</protein>
<evidence type="ECO:0000313" key="4">
    <source>
        <dbReference type="Proteomes" id="UP000076848"/>
    </source>
</evidence>
<accession>A0A157SC74</accession>
<evidence type="ECO:0000256" key="2">
    <source>
        <dbReference type="SAM" id="MobiDB-lite"/>
    </source>
</evidence>
<dbReference type="OrthoDB" id="9777694at2"/>
<reference evidence="3 4" key="1">
    <citation type="submission" date="2016-04" db="EMBL/GenBank/DDBJ databases">
        <authorList>
            <consortium name="Pathogen Informatics"/>
        </authorList>
    </citation>
    <scope>NUCLEOTIDE SEQUENCE [LARGE SCALE GENOMIC DNA]</scope>
    <source>
        <strain evidence="3 4">H050680373</strain>
    </source>
</reference>
<keyword evidence="4" id="KW-1185">Reference proteome</keyword>
<keyword evidence="1" id="KW-0175">Coiled coil</keyword>
<sequence length="407" mass="46737">MHKTTSFHRQDLYDKVWETPLTRLAETIGVSDVALAKSCRRAGIPLPGRGYWAKAERDRPRKPPLPKLKDDYYKVIHFQVAGADNTDIRPMTKRERCQPIPVPAHLDSPHPLVARTLKEAAKAKDGEGHLPLEQGRTLDIRVSPGTLDRAARLLDTLIKASESKGHVWRIAEDGRTSVAVDGETVHIHLHERLRRHELPPPPPRPQRARGARPWEPDLDALLAFRTRYEWRPTGLLTLGIDGLWYTRSVRKNWNDTEHGSLDDKLHEVLAGFAPAVVAIKAHREEYERRRQAEEELAARRREEEQRVAHQRHLRARLVRATQQWEKAQRLRAFRAAVSERLRDSPADQRARGEAWLRWVGEQIDRLDPLHGDLSDLIELDPPSCIPSEHGAPGGGEWDWWSMKRGER</sequence>
<gene>
    <name evidence="3" type="ORF">SAMEA3906486_01554</name>
</gene>
<proteinExistence type="predicted"/>
<dbReference type="RefSeq" id="WP_156513309.1">
    <property type="nucleotide sequence ID" value="NZ_FKIF01000002.1"/>
</dbReference>
<dbReference type="AlphaFoldDB" id="A0A157SC74"/>
<dbReference type="EMBL" id="FKIF01000002">
    <property type="protein sequence ID" value="SAI67506.1"/>
    <property type="molecule type" value="Genomic_DNA"/>
</dbReference>
<name>A0A157SC74_9BORD</name>